<dbReference type="AlphaFoldDB" id="A0AAV3RWA9"/>
<dbReference type="EMBL" id="BAABME010011686">
    <property type="protein sequence ID" value="GAA0184141.1"/>
    <property type="molecule type" value="Genomic_DNA"/>
</dbReference>
<dbReference type="PANTHER" id="PTHR11439">
    <property type="entry name" value="GAG-POL-RELATED RETROTRANSPOSON"/>
    <property type="match status" value="1"/>
</dbReference>
<protein>
    <submittedName>
        <fullName evidence="1">Uncharacterized protein</fullName>
    </submittedName>
</protein>
<keyword evidence="2" id="KW-1185">Reference proteome</keyword>
<dbReference type="Proteomes" id="UP001454036">
    <property type="component" value="Unassembled WGS sequence"/>
</dbReference>
<organism evidence="1 2">
    <name type="scientific">Lithospermum erythrorhizon</name>
    <name type="common">Purple gromwell</name>
    <name type="synonym">Lithospermum officinale var. erythrorhizon</name>
    <dbReference type="NCBI Taxonomy" id="34254"/>
    <lineage>
        <taxon>Eukaryota</taxon>
        <taxon>Viridiplantae</taxon>
        <taxon>Streptophyta</taxon>
        <taxon>Embryophyta</taxon>
        <taxon>Tracheophyta</taxon>
        <taxon>Spermatophyta</taxon>
        <taxon>Magnoliopsida</taxon>
        <taxon>eudicotyledons</taxon>
        <taxon>Gunneridae</taxon>
        <taxon>Pentapetalae</taxon>
        <taxon>asterids</taxon>
        <taxon>lamiids</taxon>
        <taxon>Boraginales</taxon>
        <taxon>Boraginaceae</taxon>
        <taxon>Boraginoideae</taxon>
        <taxon>Lithospermeae</taxon>
        <taxon>Lithospermum</taxon>
    </lineage>
</organism>
<name>A0AAV3RWA9_LITER</name>
<evidence type="ECO:0000313" key="1">
    <source>
        <dbReference type="EMBL" id="GAA0184141.1"/>
    </source>
</evidence>
<gene>
    <name evidence="1" type="ORF">LIER_31433</name>
</gene>
<evidence type="ECO:0000313" key="2">
    <source>
        <dbReference type="Proteomes" id="UP001454036"/>
    </source>
</evidence>
<dbReference type="PANTHER" id="PTHR11439:SF470">
    <property type="entry name" value="CYSTEINE-RICH RLK (RECEPTOR-LIKE PROTEIN KINASE) 8"/>
    <property type="match status" value="1"/>
</dbReference>
<comment type="caution">
    <text evidence="1">The sequence shown here is derived from an EMBL/GenBank/DDBJ whole genome shotgun (WGS) entry which is preliminary data.</text>
</comment>
<sequence>MKDLGILKYFLGVEFLHESRLDHWTAVLRVVKYQKGCPSQGISLEAYSSLQLSGWCDSDWASCLITRRSVSRWKLFLGDSPVSWKTKKQALGKRQFDFLLRKLGILDLHAPT</sequence>
<reference evidence="1 2" key="1">
    <citation type="submission" date="2024-01" db="EMBL/GenBank/DDBJ databases">
        <title>The complete chloroplast genome sequence of Lithospermum erythrorhizon: insights into the phylogenetic relationship among Boraginaceae species and the maternal lineages of purple gromwells.</title>
        <authorList>
            <person name="Okada T."/>
            <person name="Watanabe K."/>
        </authorList>
    </citation>
    <scope>NUCLEOTIDE SEQUENCE [LARGE SCALE GENOMIC DNA]</scope>
</reference>
<accession>A0AAV3RWA9</accession>
<proteinExistence type="predicted"/>